<organism evidence="1 2">
    <name type="scientific">Mucilaginibacter pineti</name>
    <dbReference type="NCBI Taxonomy" id="1391627"/>
    <lineage>
        <taxon>Bacteria</taxon>
        <taxon>Pseudomonadati</taxon>
        <taxon>Bacteroidota</taxon>
        <taxon>Sphingobacteriia</taxon>
        <taxon>Sphingobacteriales</taxon>
        <taxon>Sphingobacteriaceae</taxon>
        <taxon>Mucilaginibacter</taxon>
    </lineage>
</organism>
<keyword evidence="2" id="KW-1185">Reference proteome</keyword>
<reference evidence="1 2" key="1">
    <citation type="submission" date="2016-10" db="EMBL/GenBank/DDBJ databases">
        <authorList>
            <person name="de Groot N.N."/>
        </authorList>
    </citation>
    <scope>NUCLEOTIDE SEQUENCE [LARGE SCALE GENOMIC DNA]</scope>
    <source>
        <strain evidence="1 2">47C3B</strain>
    </source>
</reference>
<protein>
    <submittedName>
        <fullName evidence="1">Uncharacterized protein</fullName>
    </submittedName>
</protein>
<name>A0A1G7H9V3_9SPHI</name>
<evidence type="ECO:0000313" key="2">
    <source>
        <dbReference type="Proteomes" id="UP000199072"/>
    </source>
</evidence>
<gene>
    <name evidence="1" type="ORF">SAMN05216464_111130</name>
</gene>
<sequence>MNIQTVSLYIRKRHGIEPAVIEVSVITEKMKACSPSDQRML</sequence>
<accession>A0A1G7H9V3</accession>
<evidence type="ECO:0000313" key="1">
    <source>
        <dbReference type="EMBL" id="SDE97165.1"/>
    </source>
</evidence>
<dbReference type="STRING" id="1391627.SAMN05216464_111130"/>
<dbReference type="AlphaFoldDB" id="A0A1G7H9V3"/>
<proteinExistence type="predicted"/>
<dbReference type="Proteomes" id="UP000199072">
    <property type="component" value="Unassembled WGS sequence"/>
</dbReference>
<dbReference type="EMBL" id="FNAI01000011">
    <property type="protein sequence ID" value="SDE97165.1"/>
    <property type="molecule type" value="Genomic_DNA"/>
</dbReference>